<feature type="signal peptide" evidence="1">
    <location>
        <begin position="1"/>
        <end position="16"/>
    </location>
</feature>
<proteinExistence type="predicted"/>
<accession>A0A2T3WA97</accession>
<dbReference type="AlphaFoldDB" id="A0A2T3WA97"/>
<protein>
    <submittedName>
        <fullName evidence="2">Uncharacterized protein</fullName>
    </submittedName>
</protein>
<evidence type="ECO:0000256" key="1">
    <source>
        <dbReference type="SAM" id="SignalP"/>
    </source>
</evidence>
<reference evidence="2 3" key="1">
    <citation type="submission" date="2018-03" db="EMBL/GenBank/DDBJ databases">
        <title>Draft genome of Deinococcus sp. OD32.</title>
        <authorList>
            <person name="Wang X.-P."/>
            <person name="Du Z.-J."/>
        </authorList>
    </citation>
    <scope>NUCLEOTIDE SEQUENCE [LARGE SCALE GENOMIC DNA]</scope>
    <source>
        <strain evidence="2 3">OD32</strain>
    </source>
</reference>
<keyword evidence="3" id="KW-1185">Reference proteome</keyword>
<dbReference type="Proteomes" id="UP000240317">
    <property type="component" value="Unassembled WGS sequence"/>
</dbReference>
<dbReference type="EMBL" id="PYSV01000004">
    <property type="protein sequence ID" value="PTA68829.1"/>
    <property type="molecule type" value="Genomic_DNA"/>
</dbReference>
<name>A0A2T3WA97_9DEIO</name>
<evidence type="ECO:0000313" key="3">
    <source>
        <dbReference type="Proteomes" id="UP000240317"/>
    </source>
</evidence>
<comment type="caution">
    <text evidence="2">The sequence shown here is derived from an EMBL/GenBank/DDBJ whole genome shotgun (WGS) entry which is preliminary data.</text>
</comment>
<organism evidence="2 3">
    <name type="scientific">Deinococcus arcticus</name>
    <dbReference type="NCBI Taxonomy" id="2136176"/>
    <lineage>
        <taxon>Bacteria</taxon>
        <taxon>Thermotogati</taxon>
        <taxon>Deinococcota</taxon>
        <taxon>Deinococci</taxon>
        <taxon>Deinococcales</taxon>
        <taxon>Deinococcaceae</taxon>
        <taxon>Deinococcus</taxon>
    </lineage>
</organism>
<dbReference type="OrthoDB" id="163809at2"/>
<gene>
    <name evidence="2" type="ORF">C8263_06240</name>
</gene>
<dbReference type="RefSeq" id="WP_107137248.1">
    <property type="nucleotide sequence ID" value="NZ_PYSV01000004.1"/>
</dbReference>
<evidence type="ECO:0000313" key="2">
    <source>
        <dbReference type="EMBL" id="PTA68829.1"/>
    </source>
</evidence>
<keyword evidence="1" id="KW-0732">Signal</keyword>
<sequence>MRALLAALLLFAPAHAATLDLRPGQSADLGAATVTLLRVQDSRCPMNARCVQAGELRAQVLLTQGGRIRLLALTFPAPQAAPNILHIRAATERVAGAPRAPLVVTFSDGR</sequence>
<feature type="chain" id="PRO_5015754635" evidence="1">
    <location>
        <begin position="17"/>
        <end position="110"/>
    </location>
</feature>